<accession>A0AAD4LE43</accession>
<name>A0AAD4LE43_9AGAM</name>
<organism evidence="2 3">
    <name type="scientific">Lactarius akahatsu</name>
    <dbReference type="NCBI Taxonomy" id="416441"/>
    <lineage>
        <taxon>Eukaryota</taxon>
        <taxon>Fungi</taxon>
        <taxon>Dikarya</taxon>
        <taxon>Basidiomycota</taxon>
        <taxon>Agaricomycotina</taxon>
        <taxon>Agaricomycetes</taxon>
        <taxon>Russulales</taxon>
        <taxon>Russulaceae</taxon>
        <taxon>Lactarius</taxon>
    </lineage>
</organism>
<evidence type="ECO:0000313" key="2">
    <source>
        <dbReference type="EMBL" id="KAH8988371.1"/>
    </source>
</evidence>
<keyword evidence="3" id="KW-1185">Reference proteome</keyword>
<dbReference type="Proteomes" id="UP001201163">
    <property type="component" value="Unassembled WGS sequence"/>
</dbReference>
<evidence type="ECO:0000313" key="3">
    <source>
        <dbReference type="Proteomes" id="UP001201163"/>
    </source>
</evidence>
<protein>
    <submittedName>
        <fullName evidence="2">Uncharacterized protein</fullName>
    </submittedName>
</protein>
<sequence>MRHHMPIFTTPRNRAATGLRASSQHIIRGARVPGVPNLVYCPANMLEGSRQTTRKRVSHNDKPYDGGSRHRRFCDPCFRHAPDYRRPLQSSAANPGARRRTSARPPTHGDRSRTNETWGHNGGCGRIIAGLDMIGTAPTFDRIPVRKELAVTPPRSMDNRHLPATSRPPSLVKDCDLNIAWGFEFGIYPALSPGHHARLWETKQE</sequence>
<reference evidence="2" key="1">
    <citation type="submission" date="2022-01" db="EMBL/GenBank/DDBJ databases">
        <title>Comparative genomics reveals a dynamic genome evolution in the ectomycorrhizal milk-cap (Lactarius) mushrooms.</title>
        <authorList>
            <consortium name="DOE Joint Genome Institute"/>
            <person name="Lebreton A."/>
            <person name="Tang N."/>
            <person name="Kuo A."/>
            <person name="LaButti K."/>
            <person name="Drula E."/>
            <person name="Barry K."/>
            <person name="Clum A."/>
            <person name="Lipzen A."/>
            <person name="Mousain D."/>
            <person name="Ng V."/>
            <person name="Wang R."/>
            <person name="Wang X."/>
            <person name="Dai Y."/>
            <person name="Henrissat B."/>
            <person name="Grigoriev I.V."/>
            <person name="Guerin-Laguette A."/>
            <person name="Yu F."/>
            <person name="Martin F.M."/>
        </authorList>
    </citation>
    <scope>NUCLEOTIDE SEQUENCE</scope>
    <source>
        <strain evidence="2">QP</strain>
    </source>
</reference>
<feature type="region of interest" description="Disordered" evidence="1">
    <location>
        <begin position="85"/>
        <end position="121"/>
    </location>
</feature>
<evidence type="ECO:0000256" key="1">
    <source>
        <dbReference type="SAM" id="MobiDB-lite"/>
    </source>
</evidence>
<dbReference type="EMBL" id="JAKELL010000042">
    <property type="protein sequence ID" value="KAH8988371.1"/>
    <property type="molecule type" value="Genomic_DNA"/>
</dbReference>
<comment type="caution">
    <text evidence="2">The sequence shown here is derived from an EMBL/GenBank/DDBJ whole genome shotgun (WGS) entry which is preliminary data.</text>
</comment>
<proteinExistence type="predicted"/>
<gene>
    <name evidence="2" type="ORF">EDB92DRAFT_1033544</name>
</gene>
<dbReference type="AlphaFoldDB" id="A0AAD4LE43"/>
<feature type="region of interest" description="Disordered" evidence="1">
    <location>
        <begin position="49"/>
        <end position="72"/>
    </location>
</feature>
<feature type="compositionally biased region" description="Basic and acidic residues" evidence="1">
    <location>
        <begin position="58"/>
        <end position="72"/>
    </location>
</feature>